<reference evidence="2 3" key="1">
    <citation type="journal article" date="2021" name="Commun. Biol.">
        <title>The genome of Shorea leprosula (Dipterocarpaceae) highlights the ecological relevance of drought in aseasonal tropical rainforests.</title>
        <authorList>
            <person name="Ng K.K.S."/>
            <person name="Kobayashi M.J."/>
            <person name="Fawcett J.A."/>
            <person name="Hatakeyama M."/>
            <person name="Paape T."/>
            <person name="Ng C.H."/>
            <person name="Ang C.C."/>
            <person name="Tnah L.H."/>
            <person name="Lee C.T."/>
            <person name="Nishiyama T."/>
            <person name="Sese J."/>
            <person name="O'Brien M.J."/>
            <person name="Copetti D."/>
            <person name="Mohd Noor M.I."/>
            <person name="Ong R.C."/>
            <person name="Putra M."/>
            <person name="Sireger I.Z."/>
            <person name="Indrioko S."/>
            <person name="Kosugi Y."/>
            <person name="Izuno A."/>
            <person name="Isagi Y."/>
            <person name="Lee S.L."/>
            <person name="Shimizu K.K."/>
        </authorList>
    </citation>
    <scope>NUCLEOTIDE SEQUENCE [LARGE SCALE GENOMIC DNA]</scope>
    <source>
        <strain evidence="2">214</strain>
    </source>
</reference>
<dbReference type="AlphaFoldDB" id="A0AAV5MB81"/>
<accession>A0AAV5MB81</accession>
<feature type="compositionally biased region" description="Basic and acidic residues" evidence="1">
    <location>
        <begin position="20"/>
        <end position="47"/>
    </location>
</feature>
<evidence type="ECO:0000313" key="2">
    <source>
        <dbReference type="EMBL" id="GKV46113.1"/>
    </source>
</evidence>
<proteinExistence type="predicted"/>
<gene>
    <name evidence="2" type="ORF">SLEP1_g53122</name>
</gene>
<comment type="caution">
    <text evidence="2">The sequence shown here is derived from an EMBL/GenBank/DDBJ whole genome shotgun (WGS) entry which is preliminary data.</text>
</comment>
<dbReference type="Proteomes" id="UP001054252">
    <property type="component" value="Unassembled WGS sequence"/>
</dbReference>
<feature type="region of interest" description="Disordered" evidence="1">
    <location>
        <begin position="1"/>
        <end position="47"/>
    </location>
</feature>
<protein>
    <submittedName>
        <fullName evidence="2">Uncharacterized protein</fullName>
    </submittedName>
</protein>
<sequence>MLERPRIPQRLKHQNVESSKASDQKNHRVGEGRQMQERRERKGERRKIQSVSFVAYEAFTKDADVEG</sequence>
<organism evidence="2 3">
    <name type="scientific">Rubroshorea leprosula</name>
    <dbReference type="NCBI Taxonomy" id="152421"/>
    <lineage>
        <taxon>Eukaryota</taxon>
        <taxon>Viridiplantae</taxon>
        <taxon>Streptophyta</taxon>
        <taxon>Embryophyta</taxon>
        <taxon>Tracheophyta</taxon>
        <taxon>Spermatophyta</taxon>
        <taxon>Magnoliopsida</taxon>
        <taxon>eudicotyledons</taxon>
        <taxon>Gunneridae</taxon>
        <taxon>Pentapetalae</taxon>
        <taxon>rosids</taxon>
        <taxon>malvids</taxon>
        <taxon>Malvales</taxon>
        <taxon>Dipterocarpaceae</taxon>
        <taxon>Rubroshorea</taxon>
    </lineage>
</organism>
<keyword evidence="3" id="KW-1185">Reference proteome</keyword>
<evidence type="ECO:0000256" key="1">
    <source>
        <dbReference type="SAM" id="MobiDB-lite"/>
    </source>
</evidence>
<dbReference type="EMBL" id="BPVZ01000203">
    <property type="protein sequence ID" value="GKV46113.1"/>
    <property type="molecule type" value="Genomic_DNA"/>
</dbReference>
<evidence type="ECO:0000313" key="3">
    <source>
        <dbReference type="Proteomes" id="UP001054252"/>
    </source>
</evidence>
<name>A0AAV5MB81_9ROSI</name>